<keyword evidence="2" id="KW-1185">Reference proteome</keyword>
<comment type="caution">
    <text evidence="1">The sequence shown here is derived from an EMBL/GenBank/DDBJ whole genome shotgun (WGS) entry which is preliminary data.</text>
</comment>
<dbReference type="EMBL" id="CM047909">
    <property type="protein sequence ID" value="KAJ0080340.1"/>
    <property type="molecule type" value="Genomic_DNA"/>
</dbReference>
<accession>A0ACC1A260</accession>
<gene>
    <name evidence="1" type="ORF">Patl1_23662</name>
</gene>
<evidence type="ECO:0000313" key="1">
    <source>
        <dbReference type="EMBL" id="KAJ0080340.1"/>
    </source>
</evidence>
<evidence type="ECO:0000313" key="2">
    <source>
        <dbReference type="Proteomes" id="UP001164250"/>
    </source>
</evidence>
<organism evidence="1 2">
    <name type="scientific">Pistacia atlantica</name>
    <dbReference type="NCBI Taxonomy" id="434234"/>
    <lineage>
        <taxon>Eukaryota</taxon>
        <taxon>Viridiplantae</taxon>
        <taxon>Streptophyta</taxon>
        <taxon>Embryophyta</taxon>
        <taxon>Tracheophyta</taxon>
        <taxon>Spermatophyta</taxon>
        <taxon>Magnoliopsida</taxon>
        <taxon>eudicotyledons</taxon>
        <taxon>Gunneridae</taxon>
        <taxon>Pentapetalae</taxon>
        <taxon>rosids</taxon>
        <taxon>malvids</taxon>
        <taxon>Sapindales</taxon>
        <taxon>Anacardiaceae</taxon>
        <taxon>Pistacia</taxon>
    </lineage>
</organism>
<proteinExistence type="predicted"/>
<name>A0ACC1A260_9ROSI</name>
<sequence>MAILVDFIPFADRHQLQSFLMAADSVLHGFGKLARPVCEGPLLQLSLALIAGACLYSPAEDISLIPQSIWKDIETLGLSQTEGSLGDLEKKACQVLCRLRIEGDGAKEVLKEVFTSNSSKQVDPDFGTTRESILQVLANLTSVKSYIGLFSNKIDQEAMELEEAEMELDIIQKECSTHESPKHSTEGHQVPTLAAFVKDDNRLQQIKNRILSLEKSKLREDIVAHRQKKLLMRRDRQKYLEEAALREAELLQELDRERTAEVEKEIERQRLLELERAKSRELRHNLDMEKERQTQARPFSTLSYSSRIQWTMYCDGLLRELQRELEQAESGLRSSRRDFSSSHSSRSRDRYRERENGRSGAEISGSNSSMGATPTIVLSGSRSFVGQPPTILQSRDRSDDCGSSYEENFDGSKDLGDTGSIGDPESISAFDGQSGGFGSGQRHGSRGIKSSRQVMERRERDSRREGKWERKHS</sequence>
<reference evidence="2" key="1">
    <citation type="journal article" date="2023" name="G3 (Bethesda)">
        <title>Genome assembly and association tests identify interacting loci associated with vigor, precocity, and sex in interspecific pistachio rootstocks.</title>
        <authorList>
            <person name="Palmer W."/>
            <person name="Jacygrad E."/>
            <person name="Sagayaradj S."/>
            <person name="Cavanaugh K."/>
            <person name="Han R."/>
            <person name="Bertier L."/>
            <person name="Beede B."/>
            <person name="Kafkas S."/>
            <person name="Golino D."/>
            <person name="Preece J."/>
            <person name="Michelmore R."/>
        </authorList>
    </citation>
    <scope>NUCLEOTIDE SEQUENCE [LARGE SCALE GENOMIC DNA]</scope>
</reference>
<protein>
    <submittedName>
        <fullName evidence="1">Uncharacterized protein</fullName>
    </submittedName>
</protein>
<dbReference type="Proteomes" id="UP001164250">
    <property type="component" value="Chromosome 13"/>
</dbReference>